<dbReference type="InterPro" id="IPR009075">
    <property type="entry name" value="AcylCo_DH/oxidase_C"/>
</dbReference>
<feature type="domain" description="Acyl-CoA dehydrogenase/oxidase N-terminal" evidence="8">
    <location>
        <begin position="14"/>
        <end position="123"/>
    </location>
</feature>
<organism evidence="9 10">
    <name type="scientific">Pannus brasiliensis CCIBt3594</name>
    <dbReference type="NCBI Taxonomy" id="1427578"/>
    <lineage>
        <taxon>Bacteria</taxon>
        <taxon>Bacillati</taxon>
        <taxon>Cyanobacteriota</taxon>
        <taxon>Cyanophyceae</taxon>
        <taxon>Oscillatoriophycideae</taxon>
        <taxon>Chroococcales</taxon>
        <taxon>Microcystaceae</taxon>
        <taxon>Pannus</taxon>
    </lineage>
</organism>
<dbReference type="InterPro" id="IPR046373">
    <property type="entry name" value="Acyl-CoA_Oxase/DH_mid-dom_sf"/>
</dbReference>
<dbReference type="GO" id="GO:0050660">
    <property type="term" value="F:flavin adenine dinucleotide binding"/>
    <property type="evidence" value="ECO:0007669"/>
    <property type="project" value="InterPro"/>
</dbReference>
<dbReference type="Gene3D" id="2.40.110.10">
    <property type="entry name" value="Butyryl-CoA Dehydrogenase, subunit A, domain 2"/>
    <property type="match status" value="1"/>
</dbReference>
<feature type="domain" description="Acyl-CoA oxidase/dehydrogenase middle" evidence="7">
    <location>
        <begin position="132"/>
        <end position="217"/>
    </location>
</feature>
<sequence length="385" mass="42731">MMNHDLLAQKIAREVDELFGKFIQEEINPQVLERDEKGICLSAEILDRACKLGMTSYPIPRELGGGGASLLEWGLMLERVGYLCQDLSFPFVISLRGSVMKMIYKTGRQDLIDRYLKPMIAGDRVPAFAYTDGADPFSFKTVAKDTDGGYLLTGKKLFTTGGANANTLMTYARYQKNGFDDLKVLLVDRNWPGVEVIPLPMAGWRAAGISTIHFHDVYVPEEAVMVATDGLSHVQEFLNARRAILVSPVLGRMQAILEDCTRYLGGSIRYNRPLTVMQGVQAEIGRMYKLVETSRAIVYRALENQSIERDDPLWDPITSLAKSYTTDSAIQLVLTAQRVLGGAGQLRTNHYERYLRDFCGLIPGGGAQGTLDVDLGVAVISRYEA</sequence>
<dbReference type="InterPro" id="IPR037069">
    <property type="entry name" value="AcylCoA_DH/ox_N_sf"/>
</dbReference>
<dbReference type="AlphaFoldDB" id="A0AAW9QF60"/>
<keyword evidence="3 5" id="KW-0285">Flavoprotein</keyword>
<dbReference type="GO" id="GO:0003995">
    <property type="term" value="F:acyl-CoA dehydrogenase activity"/>
    <property type="evidence" value="ECO:0007669"/>
    <property type="project" value="TreeGrafter"/>
</dbReference>
<keyword evidence="10" id="KW-1185">Reference proteome</keyword>
<dbReference type="InterPro" id="IPR006091">
    <property type="entry name" value="Acyl-CoA_Oxase/DH_mid-dom"/>
</dbReference>
<keyword evidence="5 9" id="KW-0560">Oxidoreductase</keyword>
<dbReference type="SUPFAM" id="SSF56645">
    <property type="entry name" value="Acyl-CoA dehydrogenase NM domain-like"/>
    <property type="match status" value="1"/>
</dbReference>
<evidence type="ECO:0000259" key="6">
    <source>
        <dbReference type="Pfam" id="PF00441"/>
    </source>
</evidence>
<dbReference type="CDD" id="cd00567">
    <property type="entry name" value="ACAD"/>
    <property type="match status" value="1"/>
</dbReference>
<comment type="cofactor">
    <cofactor evidence="1 5">
        <name>FAD</name>
        <dbReference type="ChEBI" id="CHEBI:57692"/>
    </cofactor>
</comment>
<dbReference type="Pfam" id="PF02771">
    <property type="entry name" value="Acyl-CoA_dh_N"/>
    <property type="match status" value="1"/>
</dbReference>
<feature type="domain" description="Acyl-CoA dehydrogenase/oxidase C-terminal" evidence="6">
    <location>
        <begin position="229"/>
        <end position="367"/>
    </location>
</feature>
<dbReference type="Gene3D" id="1.20.140.10">
    <property type="entry name" value="Butyryl-CoA Dehydrogenase, subunit A, domain 3"/>
    <property type="match status" value="1"/>
</dbReference>
<dbReference type="InterPro" id="IPR036250">
    <property type="entry name" value="AcylCo_DH-like_C"/>
</dbReference>
<gene>
    <name evidence="9" type="ORF">V0288_04865</name>
</gene>
<dbReference type="EMBL" id="JBAFSM010000006">
    <property type="protein sequence ID" value="MEG3436442.1"/>
    <property type="molecule type" value="Genomic_DNA"/>
</dbReference>
<comment type="similarity">
    <text evidence="2 5">Belongs to the acyl-CoA dehydrogenase family.</text>
</comment>
<comment type="caution">
    <text evidence="9">The sequence shown here is derived from an EMBL/GenBank/DDBJ whole genome shotgun (WGS) entry which is preliminary data.</text>
</comment>
<evidence type="ECO:0000256" key="3">
    <source>
        <dbReference type="ARBA" id="ARBA00022630"/>
    </source>
</evidence>
<evidence type="ECO:0000256" key="1">
    <source>
        <dbReference type="ARBA" id="ARBA00001974"/>
    </source>
</evidence>
<dbReference type="PANTHER" id="PTHR43884">
    <property type="entry name" value="ACYL-COA DEHYDROGENASE"/>
    <property type="match status" value="1"/>
</dbReference>
<evidence type="ECO:0000256" key="2">
    <source>
        <dbReference type="ARBA" id="ARBA00009347"/>
    </source>
</evidence>
<dbReference type="InterPro" id="IPR013786">
    <property type="entry name" value="AcylCoA_DH/ox_N"/>
</dbReference>
<evidence type="ECO:0000313" key="10">
    <source>
        <dbReference type="Proteomes" id="UP001328733"/>
    </source>
</evidence>
<dbReference type="InterPro" id="IPR009100">
    <property type="entry name" value="AcylCoA_DH/oxidase_NM_dom_sf"/>
</dbReference>
<keyword evidence="4 5" id="KW-0274">FAD</keyword>
<dbReference type="Proteomes" id="UP001328733">
    <property type="component" value="Unassembled WGS sequence"/>
</dbReference>
<evidence type="ECO:0000256" key="4">
    <source>
        <dbReference type="ARBA" id="ARBA00022827"/>
    </source>
</evidence>
<proteinExistence type="inferred from homology"/>
<name>A0AAW9QF60_9CHRO</name>
<dbReference type="Gene3D" id="1.10.540.10">
    <property type="entry name" value="Acyl-CoA dehydrogenase/oxidase, N-terminal domain"/>
    <property type="match status" value="1"/>
</dbReference>
<dbReference type="Pfam" id="PF00441">
    <property type="entry name" value="Acyl-CoA_dh_1"/>
    <property type="match status" value="1"/>
</dbReference>
<protein>
    <submittedName>
        <fullName evidence="9">Acyl-CoA dehydrogenase family protein</fullName>
        <ecNumber evidence="9">1.-.-.-</ecNumber>
    </submittedName>
</protein>
<evidence type="ECO:0000256" key="5">
    <source>
        <dbReference type="RuleBase" id="RU362125"/>
    </source>
</evidence>
<dbReference type="PANTHER" id="PTHR43884:SF12">
    <property type="entry name" value="ISOVALERYL-COA DEHYDROGENASE, MITOCHONDRIAL-RELATED"/>
    <property type="match status" value="1"/>
</dbReference>
<evidence type="ECO:0000259" key="8">
    <source>
        <dbReference type="Pfam" id="PF02771"/>
    </source>
</evidence>
<evidence type="ECO:0000259" key="7">
    <source>
        <dbReference type="Pfam" id="PF02770"/>
    </source>
</evidence>
<dbReference type="SUPFAM" id="SSF47203">
    <property type="entry name" value="Acyl-CoA dehydrogenase C-terminal domain-like"/>
    <property type="match status" value="1"/>
</dbReference>
<reference evidence="9 10" key="1">
    <citation type="submission" date="2024-01" db="EMBL/GenBank/DDBJ databases">
        <title>Genomic insights into the taxonomy and metabolism of the cyanobacterium Pannus brasiliensis CCIBt3594.</title>
        <authorList>
            <person name="Machado M."/>
            <person name="Botero N.B."/>
            <person name="Andreote A.P.D."/>
            <person name="Feitosa A.M.T."/>
            <person name="Popin R."/>
            <person name="Sivonen K."/>
            <person name="Fiore M.F."/>
        </authorList>
    </citation>
    <scope>NUCLEOTIDE SEQUENCE [LARGE SCALE GENOMIC DNA]</scope>
    <source>
        <strain evidence="9 10">CCIBt3594</strain>
    </source>
</reference>
<dbReference type="RefSeq" id="WP_332863898.1">
    <property type="nucleotide sequence ID" value="NZ_JBAFSM010000006.1"/>
</dbReference>
<accession>A0AAW9QF60</accession>
<dbReference type="EC" id="1.-.-.-" evidence="9"/>
<dbReference type="Pfam" id="PF02770">
    <property type="entry name" value="Acyl-CoA_dh_M"/>
    <property type="match status" value="1"/>
</dbReference>
<evidence type="ECO:0000313" key="9">
    <source>
        <dbReference type="EMBL" id="MEG3436442.1"/>
    </source>
</evidence>